<evidence type="ECO:0000313" key="3">
    <source>
        <dbReference type="Proteomes" id="UP000005207"/>
    </source>
</evidence>
<feature type="domain" description="F-box" evidence="1">
    <location>
        <begin position="9"/>
        <end position="55"/>
    </location>
</feature>
<gene>
    <name evidence="2" type="primary">LOC109204058</name>
</gene>
<keyword evidence="3" id="KW-1185">Reference proteome</keyword>
<dbReference type="Gene3D" id="1.20.1280.50">
    <property type="match status" value="1"/>
</dbReference>
<dbReference type="InterPro" id="IPR036047">
    <property type="entry name" value="F-box-like_dom_sf"/>
</dbReference>
<sequence>MAQTVNMKVQELPYLPPEVWVLVFGYLNTEEKHTARLCCRHFRDLIDHPSLWKDYTAGLSNFPRYTSGFWDTVQCRGVSRATVQHLRPKDWKILSKSLPSLNTIVCVRERRYYKMKYLDNLCEFPNLTSLGVRNATWVEPLLVQCQSQQLAERLTHLSVCNIQMSYEDTVEFINSVSRLVNLEYLLFHQQGLWSEGLERMRPVPSYIFHNLLLSLKKLKHLSWGIKGEPPEPLPDNYFYPLDPENPGEYGGPELISLELVNYTEIILSEYALRGLTSLKSLAVHYRYPWDGIQCNLYSWLNHLQQLESLSIIGGNFLASYTEALPPQVTSLTLRTSICACQMNSIASQLKRVEHLDIDQNRFADSLCKQLPTLFPQLKTLRIRFHREEPKRDLLFLNKLRHLERLELITRQTYILISDKNKTWPSPSLERLIKELRELSRNRFSIMTTMPKRDVFRECDCIWEREETRF</sequence>
<dbReference type="InterPro" id="IPR032675">
    <property type="entry name" value="LRR_dom_sf"/>
</dbReference>
<dbReference type="Proteomes" id="UP000005207">
    <property type="component" value="Linkage group LG11"/>
</dbReference>
<dbReference type="Gene3D" id="3.80.10.10">
    <property type="entry name" value="Ribonuclease Inhibitor"/>
    <property type="match status" value="1"/>
</dbReference>
<dbReference type="GeneTree" id="ENSGT00530000069038"/>
<reference evidence="2" key="2">
    <citation type="submission" date="2025-08" db="UniProtKB">
        <authorList>
            <consortium name="Ensembl"/>
        </authorList>
    </citation>
    <scope>IDENTIFICATION</scope>
</reference>
<dbReference type="InterPro" id="IPR001810">
    <property type="entry name" value="F-box_dom"/>
</dbReference>
<reference evidence="3" key="1">
    <citation type="submission" date="2012-01" db="EMBL/GenBank/DDBJ databases">
        <title>The Genome Sequence of Oreochromis niloticus (Nile Tilapia).</title>
        <authorList>
            <consortium name="Broad Institute Genome Assembly Team"/>
            <consortium name="Broad Institute Sequencing Platform"/>
            <person name="Di Palma F."/>
            <person name="Johnson J."/>
            <person name="Lander E.S."/>
            <person name="Lindblad-Toh K."/>
        </authorList>
    </citation>
    <scope>NUCLEOTIDE SEQUENCE [LARGE SCALE GENOMIC DNA]</scope>
</reference>
<reference evidence="2" key="3">
    <citation type="submission" date="2025-09" db="UniProtKB">
        <authorList>
            <consortium name="Ensembl"/>
        </authorList>
    </citation>
    <scope>IDENTIFICATION</scope>
</reference>
<proteinExistence type="predicted"/>
<dbReference type="Pfam" id="PF12937">
    <property type="entry name" value="F-box-like"/>
    <property type="match status" value="1"/>
</dbReference>
<evidence type="ECO:0000259" key="1">
    <source>
        <dbReference type="PROSITE" id="PS50181"/>
    </source>
</evidence>
<dbReference type="SUPFAM" id="SSF52047">
    <property type="entry name" value="RNI-like"/>
    <property type="match status" value="1"/>
</dbReference>
<dbReference type="OMA" id="LASTNCK"/>
<evidence type="ECO:0000313" key="2">
    <source>
        <dbReference type="Ensembl" id="ENSONIP00000054687.1"/>
    </source>
</evidence>
<dbReference type="SUPFAM" id="SSF81383">
    <property type="entry name" value="F-box domain"/>
    <property type="match status" value="1"/>
</dbReference>
<accession>A0A669D4F9</accession>
<dbReference type="Ensembl" id="ENSONIT00000091984.1">
    <property type="protein sequence ID" value="ENSONIP00000054687.1"/>
    <property type="gene ID" value="ENSONIG00000006549.2"/>
</dbReference>
<dbReference type="SMART" id="SM00256">
    <property type="entry name" value="FBOX"/>
    <property type="match status" value="1"/>
</dbReference>
<dbReference type="PROSITE" id="PS50181">
    <property type="entry name" value="FBOX"/>
    <property type="match status" value="1"/>
</dbReference>
<dbReference type="AlphaFoldDB" id="A0A669D4F9"/>
<protein>
    <submittedName>
        <fullName evidence="2">Uncharacterized LOC109204058</fullName>
    </submittedName>
</protein>
<organism evidence="2 3">
    <name type="scientific">Oreochromis niloticus</name>
    <name type="common">Nile tilapia</name>
    <name type="synonym">Tilapia nilotica</name>
    <dbReference type="NCBI Taxonomy" id="8128"/>
    <lineage>
        <taxon>Eukaryota</taxon>
        <taxon>Metazoa</taxon>
        <taxon>Chordata</taxon>
        <taxon>Craniata</taxon>
        <taxon>Vertebrata</taxon>
        <taxon>Euteleostomi</taxon>
        <taxon>Actinopterygii</taxon>
        <taxon>Neopterygii</taxon>
        <taxon>Teleostei</taxon>
        <taxon>Neoteleostei</taxon>
        <taxon>Acanthomorphata</taxon>
        <taxon>Ovalentaria</taxon>
        <taxon>Cichlomorphae</taxon>
        <taxon>Cichliformes</taxon>
        <taxon>Cichlidae</taxon>
        <taxon>African cichlids</taxon>
        <taxon>Pseudocrenilabrinae</taxon>
        <taxon>Oreochromini</taxon>
        <taxon>Oreochromis</taxon>
    </lineage>
</organism>
<name>A0A669D4F9_ORENI</name>
<dbReference type="InParanoid" id="A0A669D4F9"/>